<sequence>MTAIEFPILSTDSLILDQLIHSDASHVFKIFSDSQVVEHYDVDKFKTELDAIRLIKHFDVLFESNSGIRWAIRDKNTMQLIGSCGFVNWNPFDHTAVISYELATEYWGRGYASQAVTAMINHVFAESFQFYVHRIEAYISPSNLASEKLIKKHKFEFEGTLREKSYWGDAFHDMNMFSLLNREWSRSNS</sequence>
<dbReference type="SUPFAM" id="SSF55729">
    <property type="entry name" value="Acyl-CoA N-acyltransferases (Nat)"/>
    <property type="match status" value="1"/>
</dbReference>
<dbReference type="InterPro" id="IPR051531">
    <property type="entry name" value="N-acetyltransferase"/>
</dbReference>
<evidence type="ECO:0000313" key="3">
    <source>
        <dbReference type="Proteomes" id="UP001247805"/>
    </source>
</evidence>
<dbReference type="Pfam" id="PF13302">
    <property type="entry name" value="Acetyltransf_3"/>
    <property type="match status" value="1"/>
</dbReference>
<dbReference type="EC" id="2.-.-.-" evidence="2"/>
<dbReference type="PROSITE" id="PS51186">
    <property type="entry name" value="GNAT"/>
    <property type="match status" value="1"/>
</dbReference>
<dbReference type="InterPro" id="IPR000182">
    <property type="entry name" value="GNAT_dom"/>
</dbReference>
<comment type="caution">
    <text evidence="2">The sequence shown here is derived from an EMBL/GenBank/DDBJ whole genome shotgun (WGS) entry which is preliminary data.</text>
</comment>
<dbReference type="InterPro" id="IPR016181">
    <property type="entry name" value="Acyl_CoA_acyltransferase"/>
</dbReference>
<reference evidence="2 3" key="1">
    <citation type="submission" date="2023-10" db="EMBL/GenBank/DDBJ databases">
        <title>Glaciecola aquimarina strain GGW-M5 nov., isolated from a coastal seawater.</title>
        <authorList>
            <person name="Bayburt H."/>
            <person name="Kim J.M."/>
            <person name="Choi B.J."/>
            <person name="Jeon C.O."/>
        </authorList>
    </citation>
    <scope>NUCLEOTIDE SEQUENCE [LARGE SCALE GENOMIC DNA]</scope>
    <source>
        <strain evidence="2 3">KCTC 32108</strain>
    </source>
</reference>
<evidence type="ECO:0000259" key="1">
    <source>
        <dbReference type="PROSITE" id="PS51186"/>
    </source>
</evidence>
<dbReference type="Gene3D" id="3.40.630.30">
    <property type="match status" value="1"/>
</dbReference>
<keyword evidence="2" id="KW-0808">Transferase</keyword>
<dbReference type="PANTHER" id="PTHR43792">
    <property type="entry name" value="GNAT FAMILY, PUTATIVE (AFU_ORTHOLOGUE AFUA_3G00765)-RELATED-RELATED"/>
    <property type="match status" value="1"/>
</dbReference>
<proteinExistence type="predicted"/>
<keyword evidence="3" id="KW-1185">Reference proteome</keyword>
<gene>
    <name evidence="2" type="ORF">RS130_05335</name>
</gene>
<evidence type="ECO:0000313" key="2">
    <source>
        <dbReference type="EMBL" id="MDU0353425.1"/>
    </source>
</evidence>
<dbReference type="Proteomes" id="UP001247805">
    <property type="component" value="Unassembled WGS sequence"/>
</dbReference>
<dbReference type="GO" id="GO:0016740">
    <property type="term" value="F:transferase activity"/>
    <property type="evidence" value="ECO:0007669"/>
    <property type="project" value="UniProtKB-KW"/>
</dbReference>
<name>A0ABU3STU1_9ALTE</name>
<feature type="domain" description="N-acetyltransferase" evidence="1">
    <location>
        <begin position="14"/>
        <end position="181"/>
    </location>
</feature>
<dbReference type="PANTHER" id="PTHR43792:SF9">
    <property type="entry name" value="RIBOSOMAL-PROTEIN-ALANINE ACETYLTRANSFERASE"/>
    <property type="match status" value="1"/>
</dbReference>
<dbReference type="CDD" id="cd04301">
    <property type="entry name" value="NAT_SF"/>
    <property type="match status" value="1"/>
</dbReference>
<dbReference type="RefSeq" id="WP_316025101.1">
    <property type="nucleotide sequence ID" value="NZ_JAWDIO010000002.1"/>
</dbReference>
<dbReference type="EMBL" id="JAWDIO010000002">
    <property type="protein sequence ID" value="MDU0353425.1"/>
    <property type="molecule type" value="Genomic_DNA"/>
</dbReference>
<accession>A0ABU3STU1</accession>
<organism evidence="2 3">
    <name type="scientific">Paraglaciecola aquimarina</name>
    <dbReference type="NCBI Taxonomy" id="1235557"/>
    <lineage>
        <taxon>Bacteria</taxon>
        <taxon>Pseudomonadati</taxon>
        <taxon>Pseudomonadota</taxon>
        <taxon>Gammaproteobacteria</taxon>
        <taxon>Alteromonadales</taxon>
        <taxon>Alteromonadaceae</taxon>
        <taxon>Paraglaciecola</taxon>
    </lineage>
</organism>
<protein>
    <submittedName>
        <fullName evidence="2">GNAT family protein</fullName>
        <ecNumber evidence="2">2.-.-.-</ecNumber>
    </submittedName>
</protein>